<evidence type="ECO:0000259" key="8">
    <source>
        <dbReference type="PROSITE" id="PS50835"/>
    </source>
</evidence>
<dbReference type="GO" id="GO:0016020">
    <property type="term" value="C:membrane"/>
    <property type="evidence" value="ECO:0007669"/>
    <property type="project" value="UniProtKB-SubCell"/>
</dbReference>
<dbReference type="PANTHER" id="PTHR23278">
    <property type="entry name" value="SIDESTEP PROTEIN"/>
    <property type="match status" value="1"/>
</dbReference>
<evidence type="ECO:0000256" key="5">
    <source>
        <dbReference type="ARBA" id="ARBA00023157"/>
    </source>
</evidence>
<reference evidence="9" key="1">
    <citation type="submission" date="2021-01" db="UniProtKB">
        <authorList>
            <consortium name="EnsemblMetazoa"/>
        </authorList>
    </citation>
    <scope>IDENTIFICATION</scope>
</reference>
<dbReference type="InterPro" id="IPR003598">
    <property type="entry name" value="Ig_sub2"/>
</dbReference>
<feature type="transmembrane region" description="Helical" evidence="6">
    <location>
        <begin position="692"/>
        <end position="711"/>
    </location>
</feature>
<dbReference type="PANTHER" id="PTHR23278:SF19">
    <property type="entry name" value="OBSCURIN"/>
    <property type="match status" value="1"/>
</dbReference>
<keyword evidence="7" id="KW-0732">Signal</keyword>
<dbReference type="EnsemblMetazoa" id="XM_022815899">
    <property type="protein sequence ID" value="XP_022671634"/>
    <property type="gene ID" value="LOC111254740"/>
</dbReference>
<evidence type="ECO:0000313" key="10">
    <source>
        <dbReference type="Proteomes" id="UP000594260"/>
    </source>
</evidence>
<evidence type="ECO:0000256" key="2">
    <source>
        <dbReference type="ARBA" id="ARBA00022692"/>
    </source>
</evidence>
<dbReference type="Pfam" id="PF07686">
    <property type="entry name" value="V-set"/>
    <property type="match status" value="1"/>
</dbReference>
<dbReference type="SUPFAM" id="SSF49265">
    <property type="entry name" value="Fibronectin type III"/>
    <property type="match status" value="1"/>
</dbReference>
<comment type="subcellular location">
    <subcellularLocation>
        <location evidence="1">Membrane</location>
        <topology evidence="1">Single-pass membrane protein</topology>
    </subcellularLocation>
</comment>
<keyword evidence="5" id="KW-1015">Disulfide bond</keyword>
<dbReference type="Pfam" id="PF13895">
    <property type="entry name" value="Ig_2"/>
    <property type="match status" value="1"/>
</dbReference>
<dbReference type="RefSeq" id="XP_022671634.1">
    <property type="nucleotide sequence ID" value="XM_022815899.1"/>
</dbReference>
<keyword evidence="10" id="KW-1185">Reference proteome</keyword>
<dbReference type="SMART" id="SM00408">
    <property type="entry name" value="IGc2"/>
    <property type="match status" value="3"/>
</dbReference>
<dbReference type="OrthoDB" id="6498559at2759"/>
<dbReference type="KEGG" id="vde:111254740"/>
<proteinExistence type="predicted"/>
<evidence type="ECO:0000256" key="1">
    <source>
        <dbReference type="ARBA" id="ARBA00004167"/>
    </source>
</evidence>
<sequence>MQRRPELQQLLCCCLMTFVALAARGACSHRSATAIASQQWLRHHHLNEEIVVKAERGGSARLPCDIESYLDDEPTTIKWFKDNTSSPFYILEDARRRGIWNANHDISVEWAGRAFFSALSSPASLEVSKLDAIDAGHYACRVRFHRGETRTQNITLLVGVSPSRPQISDGDGTILQGSIGPFYVGHSLRLNCVIEKGEPSPKVVWRRNGVELVNGGRYTIYPKKQLFSNSTRAIVYWSVLDIGRLTRDEFRVTFSCEASNQISDKPQVASVTIDLILPPLSVEVEHSGSRYDAGASAEFRCRVSGSRPFPVVTWILTSRKIESFFNDISTDDDGNTTISTLLLHMSPQENGQKLICRASNHQLPGSTWEDSVLLNVLHPPIVSLSLGEGLSLSRLVEGSDVYFECLVSANPPLNHIRWTLNDRELPQDPDIVLQGTYLALRNVSAVKLNGRLNCDVSNSLGSMRSNDVELRIQYPPRCRTEVVEAHYRFTSTKSPLIIRCQMDADPRDRLVFSWFVRNATNGERRTLRDHKAMNESTSVLFYTPSSMSEEADLECWASNALNRSDRARPCVFHVQPYGMEPRTASSVPPALEECQVVNQAQSWFFLECDTSSREHIAEIYQVEVRHADSGVLLFNASSDRDAAFEVRGLPEATECIVLIFARNEKGRSEPARVIIKAISPPSKLLTNGVVETSVTVGSIMFIIVLFVACCVTS</sequence>
<dbReference type="Pfam" id="PF08205">
    <property type="entry name" value="C2-set_2"/>
    <property type="match status" value="1"/>
</dbReference>
<feature type="domain" description="Ig-like" evidence="8">
    <location>
        <begin position="278"/>
        <end position="373"/>
    </location>
</feature>
<dbReference type="Gene3D" id="2.60.40.10">
    <property type="entry name" value="Immunoglobulins"/>
    <property type="match status" value="4"/>
</dbReference>
<dbReference type="SMART" id="SM00409">
    <property type="entry name" value="IG"/>
    <property type="match status" value="4"/>
</dbReference>
<organism evidence="9 10">
    <name type="scientific">Varroa destructor</name>
    <name type="common">Honeybee mite</name>
    <dbReference type="NCBI Taxonomy" id="109461"/>
    <lineage>
        <taxon>Eukaryota</taxon>
        <taxon>Metazoa</taxon>
        <taxon>Ecdysozoa</taxon>
        <taxon>Arthropoda</taxon>
        <taxon>Chelicerata</taxon>
        <taxon>Arachnida</taxon>
        <taxon>Acari</taxon>
        <taxon>Parasitiformes</taxon>
        <taxon>Mesostigmata</taxon>
        <taxon>Gamasina</taxon>
        <taxon>Dermanyssoidea</taxon>
        <taxon>Varroidae</taxon>
        <taxon>Varroa</taxon>
    </lineage>
</organism>
<dbReference type="Proteomes" id="UP000594260">
    <property type="component" value="Unplaced"/>
</dbReference>
<feature type="domain" description="Ig-like" evidence="8">
    <location>
        <begin position="379"/>
        <end position="469"/>
    </location>
</feature>
<dbReference type="InterPro" id="IPR003599">
    <property type="entry name" value="Ig_sub"/>
</dbReference>
<name>A0A7M7KT64_VARDE</name>
<keyword evidence="4 6" id="KW-0472">Membrane</keyword>
<dbReference type="GeneID" id="111254740"/>
<dbReference type="AlphaFoldDB" id="A0A7M7KT64"/>
<dbReference type="InterPro" id="IPR036116">
    <property type="entry name" value="FN3_sf"/>
</dbReference>
<dbReference type="InterPro" id="IPR013162">
    <property type="entry name" value="CD80_C2-set"/>
</dbReference>
<dbReference type="PROSITE" id="PS50835">
    <property type="entry name" value="IG_LIKE"/>
    <property type="match status" value="4"/>
</dbReference>
<evidence type="ECO:0000313" key="9">
    <source>
        <dbReference type="EnsemblMetazoa" id="XP_022671634"/>
    </source>
</evidence>
<dbReference type="InterPro" id="IPR013106">
    <property type="entry name" value="Ig_V-set"/>
</dbReference>
<feature type="chain" id="PRO_5029655503" description="Ig-like domain-containing protein" evidence="7">
    <location>
        <begin position="23"/>
        <end position="713"/>
    </location>
</feature>
<dbReference type="InterPro" id="IPR036179">
    <property type="entry name" value="Ig-like_dom_sf"/>
</dbReference>
<protein>
    <recommendedName>
        <fullName evidence="8">Ig-like domain-containing protein</fullName>
    </recommendedName>
</protein>
<dbReference type="OMA" id="VCWANNS"/>
<feature type="domain" description="Ig-like" evidence="8">
    <location>
        <begin position="57"/>
        <end position="155"/>
    </location>
</feature>
<dbReference type="SUPFAM" id="SSF48726">
    <property type="entry name" value="Immunoglobulin"/>
    <property type="match status" value="5"/>
</dbReference>
<dbReference type="InParanoid" id="A0A7M7KT64"/>
<keyword evidence="2 6" id="KW-0812">Transmembrane</keyword>
<evidence type="ECO:0000256" key="3">
    <source>
        <dbReference type="ARBA" id="ARBA00022989"/>
    </source>
</evidence>
<keyword evidence="3 6" id="KW-1133">Transmembrane helix</keyword>
<accession>A0A7M7KT64</accession>
<evidence type="ECO:0000256" key="7">
    <source>
        <dbReference type="SAM" id="SignalP"/>
    </source>
</evidence>
<dbReference type="InterPro" id="IPR013783">
    <property type="entry name" value="Ig-like_fold"/>
</dbReference>
<feature type="domain" description="Ig-like" evidence="8">
    <location>
        <begin position="165"/>
        <end position="272"/>
    </location>
</feature>
<dbReference type="InterPro" id="IPR007110">
    <property type="entry name" value="Ig-like_dom"/>
</dbReference>
<evidence type="ECO:0000256" key="6">
    <source>
        <dbReference type="SAM" id="Phobius"/>
    </source>
</evidence>
<evidence type="ECO:0000256" key="4">
    <source>
        <dbReference type="ARBA" id="ARBA00023136"/>
    </source>
</evidence>
<feature type="signal peptide" evidence="7">
    <location>
        <begin position="1"/>
        <end position="22"/>
    </location>
</feature>